<organism evidence="1">
    <name type="scientific">Pseudomonas aeruginosa (strain ATCC 15692 / DSM 22644 / CIP 104116 / JCM 14847 / LMG 12228 / 1C / PRS 101 / PAO1)</name>
    <dbReference type="NCBI Taxonomy" id="208964"/>
    <lineage>
        <taxon>Bacteria</taxon>
        <taxon>Pseudomonadati</taxon>
        <taxon>Pseudomonadota</taxon>
        <taxon>Gammaproteobacteria</taxon>
        <taxon>Pseudomonadales</taxon>
        <taxon>Pseudomonadaceae</taxon>
        <taxon>Pseudomonas</taxon>
    </lineage>
</organism>
<reference evidence="1" key="1">
    <citation type="submission" date="2015-03" db="EMBL/GenBank/DDBJ databases">
        <title>Complete sequence of plasmid pAMBL1 carrying blaVIM-1 from Pseudomonas aeruginosa.</title>
        <authorList>
            <person name="San Millan A."/>
        </authorList>
    </citation>
    <scope>NUCLEOTIDE SEQUENCE</scope>
    <source>
        <strain evidence="1">PAO1</strain>
        <plasmid evidence="1">pAMBL1</plasmid>
    </source>
</reference>
<evidence type="ECO:0000313" key="1">
    <source>
        <dbReference type="EMBL" id="AKH45391.1"/>
    </source>
</evidence>
<proteinExistence type="predicted"/>
<name>A0A0F7L2U7_PSEAE</name>
<dbReference type="EMBL" id="KP873172">
    <property type="protein sequence ID" value="AKH45391.1"/>
    <property type="molecule type" value="Genomic_DNA"/>
</dbReference>
<protein>
    <submittedName>
        <fullName evidence="1">Uncharacterized protein</fullName>
    </submittedName>
</protein>
<geneLocation type="plasmid" evidence="1">
    <name>pAMBL1</name>
</geneLocation>
<sequence>MENSTDSANRTIATPYGRAYPPRFALRPAAYGVGLRLRRGTPAGFPRLRRLPLRLSCWPTARLFTKGAARRAGGNSIACALIQRRAR</sequence>
<dbReference type="AlphaFoldDB" id="A0A0F7L2U7"/>
<accession>A0A0F7L2U7</accession>
<keyword evidence="1" id="KW-0614">Plasmid</keyword>